<dbReference type="SMART" id="SM00831">
    <property type="entry name" value="Cation_ATPase_N"/>
    <property type="match status" value="1"/>
</dbReference>
<dbReference type="InterPro" id="IPR050510">
    <property type="entry name" value="Cation_transp_ATPase_P-type"/>
</dbReference>
<dbReference type="GO" id="GO:1902600">
    <property type="term" value="P:proton transmembrane transport"/>
    <property type="evidence" value="ECO:0007669"/>
    <property type="project" value="TreeGrafter"/>
</dbReference>
<dbReference type="Pfam" id="PF00689">
    <property type="entry name" value="Cation_ATPase_C"/>
    <property type="match status" value="1"/>
</dbReference>
<dbReference type="EMBL" id="CAJNNV010010962">
    <property type="protein sequence ID" value="CAE8599295.1"/>
    <property type="molecule type" value="Genomic_DNA"/>
</dbReference>
<dbReference type="GO" id="GO:0030007">
    <property type="term" value="P:intracellular potassium ion homeostasis"/>
    <property type="evidence" value="ECO:0007669"/>
    <property type="project" value="TreeGrafter"/>
</dbReference>
<dbReference type="InterPro" id="IPR059000">
    <property type="entry name" value="ATPase_P-type_domA"/>
</dbReference>
<evidence type="ECO:0000256" key="1">
    <source>
        <dbReference type="ARBA" id="ARBA00004651"/>
    </source>
</evidence>
<dbReference type="Proteomes" id="UP000626109">
    <property type="component" value="Unassembled WGS sequence"/>
</dbReference>
<organism evidence="13 14">
    <name type="scientific">Polarella glacialis</name>
    <name type="common">Dinoflagellate</name>
    <dbReference type="NCBI Taxonomy" id="89957"/>
    <lineage>
        <taxon>Eukaryota</taxon>
        <taxon>Sar</taxon>
        <taxon>Alveolata</taxon>
        <taxon>Dinophyceae</taxon>
        <taxon>Suessiales</taxon>
        <taxon>Suessiaceae</taxon>
        <taxon>Polarella</taxon>
    </lineage>
</organism>
<evidence type="ECO:0000313" key="13">
    <source>
        <dbReference type="EMBL" id="CAE8672999.1"/>
    </source>
</evidence>
<keyword evidence="2" id="KW-1003">Cell membrane</keyword>
<keyword evidence="7 10" id="KW-1133">Transmembrane helix</keyword>
<dbReference type="GO" id="GO:0005391">
    <property type="term" value="F:P-type sodium:potassium-exchanging transporter activity"/>
    <property type="evidence" value="ECO:0007669"/>
    <property type="project" value="TreeGrafter"/>
</dbReference>
<feature type="transmembrane region" description="Helical" evidence="10">
    <location>
        <begin position="1015"/>
        <end position="1035"/>
    </location>
</feature>
<dbReference type="InterPro" id="IPR023298">
    <property type="entry name" value="ATPase_P-typ_TM_dom_sf"/>
</dbReference>
<evidence type="ECO:0000256" key="6">
    <source>
        <dbReference type="ARBA" id="ARBA00022967"/>
    </source>
</evidence>
<dbReference type="Pfam" id="PF00690">
    <property type="entry name" value="Cation_ATPase_N"/>
    <property type="match status" value="1"/>
</dbReference>
<keyword evidence="4" id="KW-0547">Nucleotide-binding</keyword>
<sequence length="1079" mass="116288">MGPDDSTRRVAGPGPGLQSMQRTPSNDSESGGQPLLRLAGADSRTLFAGGSFSRQLSQEERMFALAQAAECARQQAGIELSRNNSERLALAGQASANSLSDAHTLDVEELSRRLNTAISQDGRCRSGPAGLTMQGAQNRVEAMGFNQLTPPVLEDPWKKLLRILFSGLLNILLWICVAAEVCLLFVFPGEKDPVTPCVLSAVIVATAIMQWLTELKAQSSMEELGKLQSSEQVRIVRTSVDGERLEMLLEPRLLVVGDIMFLEAGHRVPADVRIVHCSEGMEVDNSALTGEAMPEPRSSRPEPATSPLLEARCMAFFGTSVLKGSATCVVHATGDATFIGQIAGSMKTATPKSSLEVQVNHFVHIIALLAVGVAVLVLFANLLAPKRRSASEVLENCATALFTQVPEGLLPTVTFSLMIASRKMAGCNVIVKKLDAIETLGCVTVFCSDKTGTLTTGVMTVQEIVVPRPDGGMDSLSMNDIKSGLANTDPRVVLAGRVGILSNGAQQSCANASAGQSTITGSPTEVAIFLAAATALALGESESCIFRSSYASVFEIPFNSANKWMLTVHPWFSDGDISNANNRFEIFMKGAPEQVLKLCNLQSNIEEGIMQTLEKLMAQGRRVLCAARRLVNAAEVPPGDVFEGACFEDCNFPLSDFEFVCCFAIEDPPRPGVRDSVLKAQGAGVKVVMITGDHQDTAQAIASRIAILPPPAAPSPGQCNDDFKVLKGSDLNPRLPSPESGFAGLDAEDQAFWQQAVAHTQVFARVSPLHKQVIVQAYQHFGQDGLGDIVAMTGDGVNDAPALKQAEVGIAMGVRGTAVAQDAADIILLDDNFSSAMVGMEHGRLSSENLQKSIMYTLCSKLPQVVPAFMEVFGLPEALATSQVLLIDIGTDIWTAVAFAAQPPESSLMNKNPRHPLRERMVNSRIMIYGYAYMGTMQTAFCWLMYLCVTPGIGQLIREHEPLQDYSDEEFSTQMRGMTVYYWTLVLGQVAAGLCATTKLQPLFGEGGYGLPNKLLTGTLIAELIFSLWVMHSPMLRSAFDMEYLDFWPSLFVPLVSFFGICGVDEFRKRSGVGRRFLS</sequence>
<dbReference type="InterPro" id="IPR006068">
    <property type="entry name" value="ATPase_P-typ_cation-transptr_C"/>
</dbReference>
<dbReference type="Gene3D" id="2.70.150.10">
    <property type="entry name" value="Calcium-transporting ATPase, cytoplasmic transduction domain A"/>
    <property type="match status" value="1"/>
</dbReference>
<dbReference type="InterPro" id="IPR018303">
    <property type="entry name" value="ATPase_P-typ_P_site"/>
</dbReference>
<keyword evidence="5" id="KW-0067">ATP-binding</keyword>
<evidence type="ECO:0000256" key="10">
    <source>
        <dbReference type="SAM" id="Phobius"/>
    </source>
</evidence>
<dbReference type="Pfam" id="PF00122">
    <property type="entry name" value="E1-E2_ATPase"/>
    <property type="match status" value="1"/>
</dbReference>
<dbReference type="GO" id="GO:0005524">
    <property type="term" value="F:ATP binding"/>
    <property type="evidence" value="ECO:0007669"/>
    <property type="project" value="UniProtKB-KW"/>
</dbReference>
<keyword evidence="3 10" id="KW-0812">Transmembrane</keyword>
<dbReference type="OMA" id="QQPPIFN"/>
<dbReference type="GO" id="GO:0005886">
    <property type="term" value="C:plasma membrane"/>
    <property type="evidence" value="ECO:0007669"/>
    <property type="project" value="UniProtKB-SubCell"/>
</dbReference>
<feature type="transmembrane region" description="Helical" evidence="10">
    <location>
        <begin position="193"/>
        <end position="212"/>
    </location>
</feature>
<evidence type="ECO:0000256" key="2">
    <source>
        <dbReference type="ARBA" id="ARBA00022475"/>
    </source>
</evidence>
<dbReference type="InterPro" id="IPR008250">
    <property type="entry name" value="ATPase_P-typ_transduc_dom_A_sf"/>
</dbReference>
<feature type="region of interest" description="Disordered" evidence="9">
    <location>
        <begin position="1"/>
        <end position="35"/>
    </location>
</feature>
<dbReference type="InterPro" id="IPR004014">
    <property type="entry name" value="ATPase_P-typ_cation-transptr_N"/>
</dbReference>
<evidence type="ECO:0000256" key="5">
    <source>
        <dbReference type="ARBA" id="ARBA00022840"/>
    </source>
</evidence>
<dbReference type="OrthoDB" id="116380at2759"/>
<name>A0A813J4E0_POLGL</name>
<feature type="transmembrane region" description="Helical" evidence="10">
    <location>
        <begin position="163"/>
        <end position="187"/>
    </location>
</feature>
<accession>A0A813J4E0</accession>
<dbReference type="InterPro" id="IPR023299">
    <property type="entry name" value="ATPase_P-typ_cyto_dom_N"/>
</dbReference>
<dbReference type="Gene3D" id="1.20.1110.10">
    <property type="entry name" value="Calcium-transporting ATPase, transmembrane domain"/>
    <property type="match status" value="1"/>
</dbReference>
<feature type="transmembrane region" description="Helical" evidence="10">
    <location>
        <begin position="1047"/>
        <end position="1067"/>
    </location>
</feature>
<protein>
    <recommendedName>
        <fullName evidence="11">Cation-transporting P-type ATPase N-terminal domain-containing protein</fullName>
    </recommendedName>
</protein>
<dbReference type="PRINTS" id="PR00121">
    <property type="entry name" value="NAKATPASE"/>
</dbReference>
<dbReference type="PANTHER" id="PTHR43294">
    <property type="entry name" value="SODIUM/POTASSIUM-TRANSPORTING ATPASE SUBUNIT ALPHA"/>
    <property type="match status" value="1"/>
</dbReference>
<dbReference type="SFLD" id="SFLDG00002">
    <property type="entry name" value="C1.7:_P-type_atpase_like"/>
    <property type="match status" value="1"/>
</dbReference>
<evidence type="ECO:0000313" key="12">
    <source>
        <dbReference type="EMBL" id="CAE8599295.1"/>
    </source>
</evidence>
<evidence type="ECO:0000256" key="8">
    <source>
        <dbReference type="ARBA" id="ARBA00023136"/>
    </source>
</evidence>
<dbReference type="SUPFAM" id="SSF81660">
    <property type="entry name" value="Metal cation-transporting ATPase, ATP-binding domain N"/>
    <property type="match status" value="1"/>
</dbReference>
<dbReference type="NCBIfam" id="TIGR01494">
    <property type="entry name" value="ATPase_P-type"/>
    <property type="match status" value="2"/>
</dbReference>
<dbReference type="SFLD" id="SFLDF00027">
    <property type="entry name" value="p-type_atpase"/>
    <property type="match status" value="1"/>
</dbReference>
<keyword evidence="8 10" id="KW-0472">Membrane</keyword>
<comment type="caution">
    <text evidence="13">The sequence shown here is derived from an EMBL/GenBank/DDBJ whole genome shotgun (WGS) entry which is preliminary data.</text>
</comment>
<dbReference type="SFLD" id="SFLDS00003">
    <property type="entry name" value="Haloacid_Dehalogenase"/>
    <property type="match status" value="1"/>
</dbReference>
<comment type="subcellular location">
    <subcellularLocation>
        <location evidence="1">Cell membrane</location>
        <topology evidence="1">Multi-pass membrane protein</topology>
    </subcellularLocation>
</comment>
<evidence type="ECO:0000256" key="3">
    <source>
        <dbReference type="ARBA" id="ARBA00022692"/>
    </source>
</evidence>
<evidence type="ECO:0000259" key="11">
    <source>
        <dbReference type="SMART" id="SM00831"/>
    </source>
</evidence>
<dbReference type="GO" id="GO:0006883">
    <property type="term" value="P:intracellular sodium ion homeostasis"/>
    <property type="evidence" value="ECO:0007669"/>
    <property type="project" value="TreeGrafter"/>
</dbReference>
<evidence type="ECO:0000313" key="15">
    <source>
        <dbReference type="Proteomes" id="UP000654075"/>
    </source>
</evidence>
<dbReference type="InterPro" id="IPR036412">
    <property type="entry name" value="HAD-like_sf"/>
</dbReference>
<evidence type="ECO:0000256" key="7">
    <source>
        <dbReference type="ARBA" id="ARBA00022989"/>
    </source>
</evidence>
<dbReference type="EMBL" id="CAJNNW010024527">
    <property type="protein sequence ID" value="CAE8672999.1"/>
    <property type="molecule type" value="Genomic_DNA"/>
</dbReference>
<dbReference type="GO" id="GO:0016887">
    <property type="term" value="F:ATP hydrolysis activity"/>
    <property type="evidence" value="ECO:0007669"/>
    <property type="project" value="InterPro"/>
</dbReference>
<feature type="compositionally biased region" description="Polar residues" evidence="9">
    <location>
        <begin position="18"/>
        <end position="31"/>
    </location>
</feature>
<dbReference type="Pfam" id="PF13246">
    <property type="entry name" value="Cation_ATPase"/>
    <property type="match status" value="1"/>
</dbReference>
<dbReference type="Gene3D" id="3.40.1110.10">
    <property type="entry name" value="Calcium-transporting ATPase, cytoplasmic domain N"/>
    <property type="match status" value="1"/>
</dbReference>
<dbReference type="PRINTS" id="PR00119">
    <property type="entry name" value="CATATPASE"/>
</dbReference>
<dbReference type="PROSITE" id="PS00154">
    <property type="entry name" value="ATPASE_E1_E2"/>
    <property type="match status" value="1"/>
</dbReference>
<dbReference type="Proteomes" id="UP000654075">
    <property type="component" value="Unassembled WGS sequence"/>
</dbReference>
<dbReference type="InterPro" id="IPR044492">
    <property type="entry name" value="P_typ_ATPase_HD_dom"/>
</dbReference>
<keyword evidence="15" id="KW-1185">Reference proteome</keyword>
<dbReference type="GO" id="GO:1990573">
    <property type="term" value="P:potassium ion import across plasma membrane"/>
    <property type="evidence" value="ECO:0007669"/>
    <property type="project" value="TreeGrafter"/>
</dbReference>
<dbReference type="SUPFAM" id="SSF81653">
    <property type="entry name" value="Calcium ATPase, transduction domain A"/>
    <property type="match status" value="1"/>
</dbReference>
<evidence type="ECO:0000256" key="4">
    <source>
        <dbReference type="ARBA" id="ARBA00022741"/>
    </source>
</evidence>
<proteinExistence type="predicted"/>
<feature type="transmembrane region" description="Helical" evidence="10">
    <location>
        <begin position="926"/>
        <end position="946"/>
    </location>
</feature>
<feature type="domain" description="Cation-transporting P-type ATPase N-terminal" evidence="11">
    <location>
        <begin position="101"/>
        <end position="184"/>
    </location>
</feature>
<dbReference type="InterPro" id="IPR001757">
    <property type="entry name" value="P_typ_ATPase"/>
</dbReference>
<dbReference type="PANTHER" id="PTHR43294:SF21">
    <property type="entry name" value="CATION TRANSPORTING ATPASE"/>
    <property type="match status" value="1"/>
</dbReference>
<feature type="transmembrane region" description="Helical" evidence="10">
    <location>
        <begin position="362"/>
        <end position="384"/>
    </location>
</feature>
<dbReference type="InterPro" id="IPR023214">
    <property type="entry name" value="HAD_sf"/>
</dbReference>
<keyword evidence="6" id="KW-1278">Translocase</keyword>
<dbReference type="SUPFAM" id="SSF56784">
    <property type="entry name" value="HAD-like"/>
    <property type="match status" value="1"/>
</dbReference>
<reference evidence="13" key="1">
    <citation type="submission" date="2021-02" db="EMBL/GenBank/DDBJ databases">
        <authorList>
            <person name="Dougan E. K."/>
            <person name="Rhodes N."/>
            <person name="Thang M."/>
            <person name="Chan C."/>
        </authorList>
    </citation>
    <scope>NUCLEOTIDE SEQUENCE</scope>
</reference>
<evidence type="ECO:0000313" key="14">
    <source>
        <dbReference type="Proteomes" id="UP000626109"/>
    </source>
</evidence>
<evidence type="ECO:0000256" key="9">
    <source>
        <dbReference type="SAM" id="MobiDB-lite"/>
    </source>
</evidence>
<dbReference type="AlphaFoldDB" id="A0A813J4E0"/>
<gene>
    <name evidence="12" type="ORF">PGLA1383_LOCUS17653</name>
    <name evidence="13" type="ORF">PGLA2088_LOCUS18329</name>
</gene>
<dbReference type="Gene3D" id="3.40.50.1000">
    <property type="entry name" value="HAD superfamily/HAD-like"/>
    <property type="match status" value="1"/>
</dbReference>
<dbReference type="SUPFAM" id="SSF81665">
    <property type="entry name" value="Calcium ATPase, transmembrane domain M"/>
    <property type="match status" value="1"/>
</dbReference>
<dbReference type="GO" id="GO:0036376">
    <property type="term" value="P:sodium ion export across plasma membrane"/>
    <property type="evidence" value="ECO:0007669"/>
    <property type="project" value="TreeGrafter"/>
</dbReference>
<feature type="transmembrane region" description="Helical" evidence="10">
    <location>
        <begin position="980"/>
        <end position="1003"/>
    </location>
</feature>